<comment type="caution">
    <text evidence="3">The sequence shown here is derived from an EMBL/GenBank/DDBJ whole genome shotgun (WGS) entry which is preliminary data.</text>
</comment>
<organism evidence="3 4">
    <name type="scientific">Caldalkalibacillus uzonensis</name>
    <dbReference type="NCBI Taxonomy" id="353224"/>
    <lineage>
        <taxon>Bacteria</taxon>
        <taxon>Bacillati</taxon>
        <taxon>Bacillota</taxon>
        <taxon>Bacilli</taxon>
        <taxon>Bacillales</taxon>
        <taxon>Bacillaceae</taxon>
        <taxon>Caldalkalibacillus</taxon>
    </lineage>
</organism>
<reference evidence="3 4" key="1">
    <citation type="submission" date="2023-07" db="EMBL/GenBank/DDBJ databases">
        <title>Genomic Encyclopedia of Type Strains, Phase IV (KMG-IV): sequencing the most valuable type-strain genomes for metagenomic binning, comparative biology and taxonomic classification.</title>
        <authorList>
            <person name="Goeker M."/>
        </authorList>
    </citation>
    <scope>NUCLEOTIDE SEQUENCE [LARGE SCALE GENOMIC DNA]</scope>
    <source>
        <strain evidence="3 4">DSM 17740</strain>
    </source>
</reference>
<keyword evidence="1" id="KW-0175">Coiled coil</keyword>
<dbReference type="EMBL" id="JAUSUQ010000009">
    <property type="protein sequence ID" value="MDQ0339790.1"/>
    <property type="molecule type" value="Genomic_DNA"/>
</dbReference>
<feature type="coiled-coil region" evidence="1">
    <location>
        <begin position="346"/>
        <end position="377"/>
    </location>
</feature>
<feature type="transmembrane region" description="Helical" evidence="2">
    <location>
        <begin position="166"/>
        <end position="186"/>
    </location>
</feature>
<accession>A0ABU0CTN7</accession>
<proteinExistence type="predicted"/>
<keyword evidence="4" id="KW-1185">Reference proteome</keyword>
<sequence>MESPQFFYIVLSLISLIGLMGIVGNIQLANCYLKWLERLRDYEMRGGWPDKPREDELIEGMISEYRQHRSQGIEFVNTQAIIEKKVYEQQLNLFGVFRLPLGVVERLLHQLPSWAIISGLLGTFLGLTMALFAMQDTLLRLGADSGSEVMSVAVIVAAISEPFRGMSFAFITSIAGIGTAFCLHVLHSGLFAKLGIGPSWSQLKNLFFTRAESLLDHQVQIMVQQDKPKDSLERVLDRLVAKVKESFDQSVKAFGDEILKTTQMLQQNIEGLDTVIRQSASFTSRFEQGTARLLEFGQVLEGNIQQFKKQEEQTARQLGELSKTIGAVGQEFKRLTDRNQESAKYLQLVVERSDQLIKQAERKNEELVQFVRGLTEELQRHVRDMLEENRRQYEQNQDEWYYRFQEKNDQFVRAAESFGQAVQYLERQWEDGLERFKRELAGLLQQVFEKSWHRQAHGGHQEREWREMIRELESIQHLLEREFQNIYRFSQDIQHILVSMFEWGRSQMGPRAYPAETSRPPMVREGNY</sequence>
<evidence type="ECO:0000313" key="4">
    <source>
        <dbReference type="Proteomes" id="UP001232445"/>
    </source>
</evidence>
<keyword evidence="2" id="KW-1133">Transmembrane helix</keyword>
<dbReference type="RefSeq" id="WP_307340302.1">
    <property type="nucleotide sequence ID" value="NZ_JAUSUQ010000009.1"/>
</dbReference>
<keyword evidence="2" id="KW-0812">Transmembrane</keyword>
<feature type="transmembrane region" description="Helical" evidence="2">
    <location>
        <begin position="6"/>
        <end position="33"/>
    </location>
</feature>
<evidence type="ECO:0000256" key="1">
    <source>
        <dbReference type="SAM" id="Coils"/>
    </source>
</evidence>
<dbReference type="Proteomes" id="UP001232445">
    <property type="component" value="Unassembled WGS sequence"/>
</dbReference>
<feature type="transmembrane region" description="Helical" evidence="2">
    <location>
        <begin position="114"/>
        <end position="134"/>
    </location>
</feature>
<gene>
    <name evidence="3" type="ORF">J2S00_002583</name>
</gene>
<name>A0ABU0CTN7_9BACI</name>
<evidence type="ECO:0000256" key="2">
    <source>
        <dbReference type="SAM" id="Phobius"/>
    </source>
</evidence>
<keyword evidence="2" id="KW-0472">Membrane</keyword>
<evidence type="ECO:0000313" key="3">
    <source>
        <dbReference type="EMBL" id="MDQ0339790.1"/>
    </source>
</evidence>
<protein>
    <submittedName>
        <fullName evidence="3">Uncharacterized protein Yka (UPF0111/DUF47 family)</fullName>
    </submittedName>
</protein>